<feature type="non-terminal residue" evidence="1">
    <location>
        <position position="756"/>
    </location>
</feature>
<gene>
    <name evidence="1" type="ORF">MSPICULIGERA_LOCUS1041</name>
</gene>
<dbReference type="Proteomes" id="UP001177023">
    <property type="component" value="Unassembled WGS sequence"/>
</dbReference>
<keyword evidence="2" id="KW-1185">Reference proteome</keyword>
<name>A0AA36FPA4_9BILA</name>
<dbReference type="AlphaFoldDB" id="A0AA36FPA4"/>
<dbReference type="EMBL" id="CATQJA010000251">
    <property type="protein sequence ID" value="CAJ0558627.1"/>
    <property type="molecule type" value="Genomic_DNA"/>
</dbReference>
<proteinExistence type="predicted"/>
<comment type="caution">
    <text evidence="1">The sequence shown here is derived from an EMBL/GenBank/DDBJ whole genome shotgun (WGS) entry which is preliminary data.</text>
</comment>
<organism evidence="1 2">
    <name type="scientific">Mesorhabditis spiculigera</name>
    <dbReference type="NCBI Taxonomy" id="96644"/>
    <lineage>
        <taxon>Eukaryota</taxon>
        <taxon>Metazoa</taxon>
        <taxon>Ecdysozoa</taxon>
        <taxon>Nematoda</taxon>
        <taxon>Chromadorea</taxon>
        <taxon>Rhabditida</taxon>
        <taxon>Rhabditina</taxon>
        <taxon>Rhabditomorpha</taxon>
        <taxon>Rhabditoidea</taxon>
        <taxon>Rhabditidae</taxon>
        <taxon>Mesorhabditinae</taxon>
        <taxon>Mesorhabditis</taxon>
    </lineage>
</organism>
<protein>
    <submittedName>
        <fullName evidence="1">Uncharacterized protein</fullName>
    </submittedName>
</protein>
<sequence length="756" mass="87300">MKFFKIQAPNEDLWLRLVRTPSHLQLLGPFSEVAEAYHKSMEVPEVADRVTCEIDHGLTPNMPVEDLMERLLWRHSFVRLKLKQTEPADLLHVRGSSERIIKCLLSQRRKGFTSTKRIFHLEFSALHRHGSFADDAKQGNLFWCGRHEAISASFYTAGKRFQLDFCLADFHLTRKSRNYMYSAYTSDWYLVFHKLFAHVATVDIEVAATSGPADDLWLRLLRTPSHLKLSGVVMPPKRVFGQIAAAYYKTLQVPEVADKVTVEIYRGLTPNMPVEDFMEKLLWRHNFVHLTLKQTEPEDLVHVRGSSERIIRFLLSQHRKGFASTKRIFYLEFCGLGGFFSGDAEQVYAQELFIDPLKMLIKRADIKNTLMYVESNAGWGSLFWSQGRELISAAFDRVGIGFRLKFSLADFPRLGGPLHYGYAAYTSDWYRVFHKFFAHVAAMDVEIDAITGPADDLWLRLLRTPSHLKLSGVVMPPRRAFGQIAAAYHKTLQVPEVANKVTLEIFGGLTPNMPVEDFMEKLLLRHRFVHLKLPQINQEDLLHAPESSERIIRCLLSHRRKDFASTKLIFYLEFCGLVGRFPREEAKLKVPIISSHGIGGRHYTLHAYTHDWYRIFHKLFAHVSTFDIRVRMYKVSSQDLWLRLVRTPSHLTLSGPYDAVEAEYHKSLAFPHVADKVTCKIEDGWTANIRAEDLIEKLQARHRFVHLELTQREQVDLLHVHGSIERILRFLLSQHRKGFTTTKRIFYLEFSGLGGG</sequence>
<evidence type="ECO:0000313" key="2">
    <source>
        <dbReference type="Proteomes" id="UP001177023"/>
    </source>
</evidence>
<evidence type="ECO:0000313" key="1">
    <source>
        <dbReference type="EMBL" id="CAJ0558627.1"/>
    </source>
</evidence>
<reference evidence="1" key="1">
    <citation type="submission" date="2023-06" db="EMBL/GenBank/DDBJ databases">
        <authorList>
            <person name="Delattre M."/>
        </authorList>
    </citation>
    <scope>NUCLEOTIDE SEQUENCE</scope>
    <source>
        <strain evidence="1">AF72</strain>
    </source>
</reference>
<accession>A0AA36FPA4</accession>